<accession>E4XWZ5</accession>
<keyword evidence="2" id="KW-1185">Reference proteome</keyword>
<sequence length="436" mass="48742">MEFLDSHLHVSNDRVSADGSRGRCDGCKCVYGETALFDGRVYCRNCMSQNFPENKTAKFEPTDAKFKCPGKKCDADQMNILSESNELLNIEKQENVVKNVNIICCANFQCWKANNNSNNTVTDEDKTRTSCLDKLKETTTEFSIKTTTTTKMRQMPSDVFILVIPYFVKESYLQSGDGSSQILATIKASDNYYAENAAYALVNGKLHIFGGNSYGTKIARLDDCTLNELTVRLNEERNHNHAALSIENEEKALICFGYSGVNLKTCEIFDGSTTVSTFASNWTHKYGGLGLYKNQPTSVGCDNEKHQKAETLSASGWTSLPDHPKRISGHSLVGLENQSMLLIGGWDWGNGGVSQSDIWQLKDEKWNKIGELLQPAYSGSAIYIGRSIYYFGHYSKAIERLDFTETEELQSVSKIGNQQGNYNYPVLFQTVSNYCI</sequence>
<evidence type="ECO:0000313" key="1">
    <source>
        <dbReference type="EMBL" id="CBY14189.1"/>
    </source>
</evidence>
<organism evidence="1">
    <name type="scientific">Oikopleura dioica</name>
    <name type="common">Tunicate</name>
    <dbReference type="NCBI Taxonomy" id="34765"/>
    <lineage>
        <taxon>Eukaryota</taxon>
        <taxon>Metazoa</taxon>
        <taxon>Chordata</taxon>
        <taxon>Tunicata</taxon>
        <taxon>Appendicularia</taxon>
        <taxon>Copelata</taxon>
        <taxon>Oikopleuridae</taxon>
        <taxon>Oikopleura</taxon>
    </lineage>
</organism>
<proteinExistence type="predicted"/>
<gene>
    <name evidence="1" type="ORF">GSOID_T00007173001</name>
</gene>
<dbReference type="SUPFAM" id="SSF117281">
    <property type="entry name" value="Kelch motif"/>
    <property type="match status" value="1"/>
</dbReference>
<protein>
    <submittedName>
        <fullName evidence="1">Uncharacterized protein</fullName>
    </submittedName>
</protein>
<dbReference type="Gene3D" id="2.120.10.80">
    <property type="entry name" value="Kelch-type beta propeller"/>
    <property type="match status" value="1"/>
</dbReference>
<dbReference type="OrthoDB" id="8626034at2759"/>
<dbReference type="InParanoid" id="E4XWZ5"/>
<dbReference type="AlphaFoldDB" id="E4XWZ5"/>
<dbReference type="InterPro" id="IPR015915">
    <property type="entry name" value="Kelch-typ_b-propeller"/>
</dbReference>
<name>E4XWZ5_OIKDI</name>
<reference evidence="1" key="1">
    <citation type="journal article" date="2010" name="Science">
        <title>Plasticity of animal genome architecture unmasked by rapid evolution of a pelagic tunicate.</title>
        <authorList>
            <person name="Denoeud F."/>
            <person name="Henriet S."/>
            <person name="Mungpakdee S."/>
            <person name="Aury J.M."/>
            <person name="Da Silva C."/>
            <person name="Brinkmann H."/>
            <person name="Mikhaleva J."/>
            <person name="Olsen L.C."/>
            <person name="Jubin C."/>
            <person name="Canestro C."/>
            <person name="Bouquet J.M."/>
            <person name="Danks G."/>
            <person name="Poulain J."/>
            <person name="Campsteijn C."/>
            <person name="Adamski M."/>
            <person name="Cross I."/>
            <person name="Yadetie F."/>
            <person name="Muffato M."/>
            <person name="Louis A."/>
            <person name="Butcher S."/>
            <person name="Tsagkogeorga G."/>
            <person name="Konrad A."/>
            <person name="Singh S."/>
            <person name="Jensen M.F."/>
            <person name="Cong E.H."/>
            <person name="Eikeseth-Otteraa H."/>
            <person name="Noel B."/>
            <person name="Anthouard V."/>
            <person name="Porcel B.M."/>
            <person name="Kachouri-Lafond R."/>
            <person name="Nishino A."/>
            <person name="Ugolini M."/>
            <person name="Chourrout P."/>
            <person name="Nishida H."/>
            <person name="Aasland R."/>
            <person name="Huzurbazar S."/>
            <person name="Westhof E."/>
            <person name="Delsuc F."/>
            <person name="Lehrach H."/>
            <person name="Reinhardt R."/>
            <person name="Weissenbach J."/>
            <person name="Roy S.W."/>
            <person name="Artiguenave F."/>
            <person name="Postlethwait J.H."/>
            <person name="Manak J.R."/>
            <person name="Thompson E.M."/>
            <person name="Jaillon O."/>
            <person name="Du Pasquier L."/>
            <person name="Boudinot P."/>
            <person name="Liberles D.A."/>
            <person name="Volff J.N."/>
            <person name="Philippe H."/>
            <person name="Lenhard B."/>
            <person name="Roest Crollius H."/>
            <person name="Wincker P."/>
            <person name="Chourrout D."/>
        </authorList>
    </citation>
    <scope>NUCLEOTIDE SEQUENCE [LARGE SCALE GENOMIC DNA]</scope>
</reference>
<dbReference type="EMBL" id="FN653261">
    <property type="protein sequence ID" value="CBY14189.1"/>
    <property type="molecule type" value="Genomic_DNA"/>
</dbReference>
<dbReference type="Proteomes" id="UP000001307">
    <property type="component" value="Unassembled WGS sequence"/>
</dbReference>
<evidence type="ECO:0000313" key="2">
    <source>
        <dbReference type="Proteomes" id="UP000001307"/>
    </source>
</evidence>